<feature type="region of interest" description="Disordered" evidence="1">
    <location>
        <begin position="161"/>
        <end position="207"/>
    </location>
</feature>
<dbReference type="GeneID" id="28974053"/>
<sequence>MAALAADPFRPHRHKNTVLLIRHGEKKRDGSVGLNEAGKRRAKCLRKLLGAQGEHNVGLILAEDYDRKTKKRRRPFETVQGLAKDLGLKVDVECEVDDPKCVRRKIDQYAREGGTGDVVVCWKHSMLHKIAHELGAKTRPYPDERYDIMWTLRNGRVVKKESERCPGLDPQHPRKHDGDLEIDATSVIDDDDEEEEEEGSAWDEYDVETSAGQWQLGGLNELD</sequence>
<dbReference type="OMA" id="ICWEHKA"/>
<proteinExistence type="predicted"/>
<evidence type="ECO:0000313" key="2">
    <source>
        <dbReference type="EMBL" id="KPV72633.1"/>
    </source>
</evidence>
<dbReference type="AlphaFoldDB" id="A0A0P9FAK1"/>
<evidence type="ECO:0008006" key="4">
    <source>
        <dbReference type="Google" id="ProtNLM"/>
    </source>
</evidence>
<dbReference type="STRING" id="578459.A0A0P9FAK1"/>
<evidence type="ECO:0000313" key="3">
    <source>
        <dbReference type="Proteomes" id="UP000053890"/>
    </source>
</evidence>
<evidence type="ECO:0000256" key="1">
    <source>
        <dbReference type="SAM" id="MobiDB-lite"/>
    </source>
</evidence>
<organism evidence="2 3">
    <name type="scientific">Rhodotorula graminis (strain WP1)</name>
    <dbReference type="NCBI Taxonomy" id="578459"/>
    <lineage>
        <taxon>Eukaryota</taxon>
        <taxon>Fungi</taxon>
        <taxon>Dikarya</taxon>
        <taxon>Basidiomycota</taxon>
        <taxon>Pucciniomycotina</taxon>
        <taxon>Microbotryomycetes</taxon>
        <taxon>Sporidiobolales</taxon>
        <taxon>Sporidiobolaceae</taxon>
        <taxon>Rhodotorula</taxon>
    </lineage>
</organism>
<accession>A0A0P9FAK1</accession>
<feature type="compositionally biased region" description="Acidic residues" evidence="1">
    <location>
        <begin position="188"/>
        <end position="207"/>
    </location>
</feature>
<dbReference type="Gene3D" id="3.40.50.1240">
    <property type="entry name" value="Phosphoglycerate mutase-like"/>
    <property type="match status" value="1"/>
</dbReference>
<dbReference type="InterPro" id="IPR029033">
    <property type="entry name" value="His_PPase_superfam"/>
</dbReference>
<protein>
    <recommendedName>
        <fullName evidence="4">Phosphoglycerate mutase family protein</fullName>
    </recommendedName>
</protein>
<dbReference type="Proteomes" id="UP000053890">
    <property type="component" value="Unassembled WGS sequence"/>
</dbReference>
<dbReference type="OrthoDB" id="425925at2759"/>
<reference evidence="2 3" key="1">
    <citation type="journal article" date="2015" name="Front. Microbiol.">
        <title>Genome sequence of the plant growth promoting endophytic yeast Rhodotorula graminis WP1.</title>
        <authorList>
            <person name="Firrincieli A."/>
            <person name="Otillar R."/>
            <person name="Salamov A."/>
            <person name="Schmutz J."/>
            <person name="Khan Z."/>
            <person name="Redman R.S."/>
            <person name="Fleck N.D."/>
            <person name="Lindquist E."/>
            <person name="Grigoriev I.V."/>
            <person name="Doty S.L."/>
        </authorList>
    </citation>
    <scope>NUCLEOTIDE SEQUENCE [LARGE SCALE GENOMIC DNA]</scope>
    <source>
        <strain evidence="2 3">WP1</strain>
    </source>
</reference>
<dbReference type="EMBL" id="KQ474086">
    <property type="protein sequence ID" value="KPV72633.1"/>
    <property type="molecule type" value="Genomic_DNA"/>
</dbReference>
<keyword evidence="3" id="KW-1185">Reference proteome</keyword>
<dbReference type="RefSeq" id="XP_018268682.1">
    <property type="nucleotide sequence ID" value="XM_018413604.1"/>
</dbReference>
<name>A0A0P9FAK1_RHOGW</name>
<gene>
    <name evidence="2" type="ORF">RHOBADRAFT_39236</name>
</gene>